<evidence type="ECO:0000256" key="5">
    <source>
        <dbReference type="ARBA" id="ARBA00022741"/>
    </source>
</evidence>
<dbReference type="Gene3D" id="1.10.1410.30">
    <property type="entry name" value="CCA tRNA nucleotidyltransferase, domain 2"/>
    <property type="match status" value="1"/>
</dbReference>
<dbReference type="EC" id="2.7.7.72" evidence="10"/>
<dbReference type="GO" id="GO:0004810">
    <property type="term" value="F:CCA tRNA nucleotidyltransferase activity"/>
    <property type="evidence" value="ECO:0007669"/>
    <property type="project" value="UniProtKB-UniRule"/>
</dbReference>
<feature type="binding site" evidence="10">
    <location>
        <position position="59"/>
    </location>
    <ligand>
        <name>CTP</name>
        <dbReference type="ChEBI" id="CHEBI:37563"/>
    </ligand>
</feature>
<keyword evidence="2 10" id="KW-0819">tRNA processing</keyword>
<feature type="binding site" evidence="10">
    <location>
        <position position="70"/>
    </location>
    <ligand>
        <name>Mg(2+)</name>
        <dbReference type="ChEBI" id="CHEBI:18420"/>
    </ligand>
</feature>
<evidence type="ECO:0000256" key="8">
    <source>
        <dbReference type="ARBA" id="ARBA00022842"/>
    </source>
</evidence>
<feature type="domain" description="CCA-adding enzyme C-terminal" evidence="13">
    <location>
        <begin position="306"/>
        <end position="420"/>
    </location>
</feature>
<dbReference type="InterPro" id="IPR042090">
    <property type="entry name" value="CCA_tRNA_nucleotrans_2"/>
</dbReference>
<evidence type="ECO:0000259" key="12">
    <source>
        <dbReference type="Pfam" id="PF09249"/>
    </source>
</evidence>
<dbReference type="SUPFAM" id="SSF81631">
    <property type="entry name" value="PAP/OAS1 substrate-binding domain"/>
    <property type="match status" value="1"/>
</dbReference>
<comment type="catalytic activity">
    <reaction evidence="10">
        <text>a tRNA precursor + 2 CTP + ATP = a tRNA with a 3' CCA end + 3 diphosphate</text>
        <dbReference type="Rhea" id="RHEA:14433"/>
        <dbReference type="Rhea" id="RHEA-COMP:10465"/>
        <dbReference type="Rhea" id="RHEA-COMP:10468"/>
        <dbReference type="ChEBI" id="CHEBI:30616"/>
        <dbReference type="ChEBI" id="CHEBI:33019"/>
        <dbReference type="ChEBI" id="CHEBI:37563"/>
        <dbReference type="ChEBI" id="CHEBI:74896"/>
        <dbReference type="ChEBI" id="CHEBI:83071"/>
        <dbReference type="EC" id="2.7.7.72"/>
    </reaction>
</comment>
<comment type="caution">
    <text evidence="14">The sequence shown here is derived from an EMBL/GenBank/DDBJ whole genome shotgun (WGS) entry which is preliminary data.</text>
</comment>
<evidence type="ECO:0000256" key="1">
    <source>
        <dbReference type="ARBA" id="ARBA00022679"/>
    </source>
</evidence>
<dbReference type="CDD" id="cd05400">
    <property type="entry name" value="NT_2-5OAS_ClassI-CCAase"/>
    <property type="match status" value="1"/>
</dbReference>
<dbReference type="PANTHER" id="PTHR39643">
    <property type="entry name" value="CCA-ADDING ENZYME"/>
    <property type="match status" value="1"/>
</dbReference>
<accession>A0A7J3JSJ9</accession>
<comment type="miscellaneous">
    <text evidence="10">A single active site specifically recognizes both ATP and CTP and is responsible for their addition.</text>
</comment>
<dbReference type="Gene3D" id="3.30.460.10">
    <property type="entry name" value="Beta Polymerase, domain 2"/>
    <property type="match status" value="1"/>
</dbReference>
<evidence type="ECO:0000256" key="9">
    <source>
        <dbReference type="ARBA" id="ARBA00022884"/>
    </source>
</evidence>
<comment type="catalytic activity">
    <reaction evidence="10">
        <text>a tRNA with a 3' CCA end + 2 CTP + ATP = a tRNA with a 3' CCACCA end + 3 diphosphate</text>
        <dbReference type="Rhea" id="RHEA:76235"/>
        <dbReference type="Rhea" id="RHEA-COMP:10468"/>
        <dbReference type="Rhea" id="RHEA-COMP:18655"/>
        <dbReference type="ChEBI" id="CHEBI:30616"/>
        <dbReference type="ChEBI" id="CHEBI:33019"/>
        <dbReference type="ChEBI" id="CHEBI:37563"/>
        <dbReference type="ChEBI" id="CHEBI:83071"/>
        <dbReference type="ChEBI" id="CHEBI:195187"/>
    </reaction>
</comment>
<feature type="binding site" evidence="10">
    <location>
        <position position="68"/>
    </location>
    <ligand>
        <name>Mg(2+)</name>
        <dbReference type="ChEBI" id="CHEBI:18420"/>
    </ligand>
</feature>
<feature type="domain" description="tRNA nucleotidyltransferase substrate binding" evidence="12">
    <location>
        <begin position="160"/>
        <end position="277"/>
    </location>
</feature>
<dbReference type="Pfam" id="PF21133">
    <property type="entry name" value="CAA_C"/>
    <property type="match status" value="1"/>
</dbReference>
<dbReference type="PIRSF" id="PIRSF005335">
    <property type="entry name" value="CCA_arch"/>
    <property type="match status" value="1"/>
</dbReference>
<evidence type="ECO:0000256" key="4">
    <source>
        <dbReference type="ARBA" id="ARBA00022723"/>
    </source>
</evidence>
<name>A0A7J3JSJ9_9CREN</name>
<comment type="subunit">
    <text evidence="10">Homodimer.</text>
</comment>
<keyword evidence="5 10" id="KW-0547">Nucleotide-binding</keyword>
<reference evidence="14" key="1">
    <citation type="journal article" date="2020" name="mSystems">
        <title>Genome- and Community-Level Interaction Insights into Carbon Utilization and Element Cycling Functions of Hydrothermarchaeota in Hydrothermal Sediment.</title>
        <authorList>
            <person name="Zhou Z."/>
            <person name="Liu Y."/>
            <person name="Xu W."/>
            <person name="Pan J."/>
            <person name="Luo Z.H."/>
            <person name="Li M."/>
        </authorList>
    </citation>
    <scope>NUCLEOTIDE SEQUENCE [LARGE SCALE GENOMIC DNA]</scope>
    <source>
        <strain evidence="14">SpSt-657</strain>
    </source>
</reference>
<dbReference type="PANTHER" id="PTHR39643:SF1">
    <property type="entry name" value="CCA-ADDING ENZYME"/>
    <property type="match status" value="1"/>
</dbReference>
<evidence type="ECO:0000256" key="2">
    <source>
        <dbReference type="ARBA" id="ARBA00022694"/>
    </source>
</evidence>
<feature type="binding site" evidence="10">
    <location>
        <position position="175"/>
    </location>
    <ligand>
        <name>ATP</name>
        <dbReference type="ChEBI" id="CHEBI:30616"/>
    </ligand>
</feature>
<protein>
    <recommendedName>
        <fullName evidence="10">CCA-adding enzyme</fullName>
        <ecNumber evidence="10">2.7.7.72</ecNumber>
    </recommendedName>
    <alternativeName>
        <fullName evidence="10">CCA tRNA nucleotidyltransferase</fullName>
    </alternativeName>
    <alternativeName>
        <fullName evidence="10">tRNA CCA-pyrophosphorylase</fullName>
    </alternativeName>
    <alternativeName>
        <fullName evidence="10">tRNA adenylyl-/cytidylyl- transferase</fullName>
    </alternativeName>
    <alternativeName>
        <fullName evidence="10">tRNA nucleotidyltransferase</fullName>
    </alternativeName>
    <alternativeName>
        <fullName evidence="10">tRNA-NT</fullName>
    </alternativeName>
</protein>
<dbReference type="InterPro" id="IPR011068">
    <property type="entry name" value="NuclTrfase_I-like_C"/>
</dbReference>
<dbReference type="Pfam" id="PF01909">
    <property type="entry name" value="NTP_transf_2"/>
    <property type="match status" value="1"/>
</dbReference>
<dbReference type="GO" id="GO:0005524">
    <property type="term" value="F:ATP binding"/>
    <property type="evidence" value="ECO:0007669"/>
    <property type="project" value="UniProtKB-UniRule"/>
</dbReference>
<comment type="similarity">
    <text evidence="10">Belongs to the tRNA nucleotidyltransferase/poly(A) polymerase family. Archaeal CCA-adding enzyme subfamily.</text>
</comment>
<evidence type="ECO:0000256" key="3">
    <source>
        <dbReference type="ARBA" id="ARBA00022695"/>
    </source>
</evidence>
<proteinExistence type="inferred from homology"/>
<evidence type="ECO:0000256" key="6">
    <source>
        <dbReference type="ARBA" id="ARBA00022800"/>
    </source>
</evidence>
<keyword evidence="4 10" id="KW-0479">Metal-binding</keyword>
<dbReference type="InterPro" id="IPR015329">
    <property type="entry name" value="tRNA_NucTransf2"/>
</dbReference>
<dbReference type="GO" id="GO:0000287">
    <property type="term" value="F:magnesium ion binding"/>
    <property type="evidence" value="ECO:0007669"/>
    <property type="project" value="UniProtKB-UniRule"/>
</dbReference>
<feature type="domain" description="Polymerase nucleotidyl transferase" evidence="11">
    <location>
        <begin position="48"/>
        <end position="146"/>
    </location>
</feature>
<dbReference type="InterPro" id="IPR002934">
    <property type="entry name" value="Polymerase_NTP_transf_dom"/>
</dbReference>
<comment type="cofactor">
    <cofactor evidence="10">
        <name>Mg(2+)</name>
        <dbReference type="ChEBI" id="CHEBI:18420"/>
    </cofactor>
</comment>
<feature type="binding site" evidence="10">
    <location>
        <position position="175"/>
    </location>
    <ligand>
        <name>CTP</name>
        <dbReference type="ChEBI" id="CHEBI:37563"/>
    </ligand>
</feature>
<keyword evidence="9 10" id="KW-0694">RNA-binding</keyword>
<dbReference type="GO" id="GO:0001680">
    <property type="term" value="P:tRNA 3'-terminal CCA addition"/>
    <property type="evidence" value="ECO:0007669"/>
    <property type="project" value="UniProtKB-UniRule"/>
</dbReference>
<dbReference type="AlphaFoldDB" id="A0A7J3JSJ9"/>
<comment type="caution">
    <text evidence="10">Lacks conserved residue(s) required for the propagation of feature annotation.</text>
</comment>
<dbReference type="Pfam" id="PF09249">
    <property type="entry name" value="tRNA_NucTransf2"/>
    <property type="match status" value="1"/>
</dbReference>
<feature type="binding site" evidence="10">
    <location>
        <position position="166"/>
    </location>
    <ligand>
        <name>ATP</name>
        <dbReference type="ChEBI" id="CHEBI:30616"/>
    </ligand>
</feature>
<keyword evidence="1 10" id="KW-0808">Transferase</keyword>
<organism evidence="14">
    <name type="scientific">Ignisphaera aggregans</name>
    <dbReference type="NCBI Taxonomy" id="334771"/>
    <lineage>
        <taxon>Archaea</taxon>
        <taxon>Thermoproteota</taxon>
        <taxon>Thermoprotei</taxon>
        <taxon>Desulfurococcales</taxon>
        <taxon>Desulfurococcaceae</taxon>
        <taxon>Ignisphaera</taxon>
    </lineage>
</organism>
<evidence type="ECO:0000259" key="13">
    <source>
        <dbReference type="Pfam" id="PF21133"/>
    </source>
</evidence>
<keyword evidence="7 10" id="KW-0067">ATP-binding</keyword>
<dbReference type="EMBL" id="DTBZ01000130">
    <property type="protein sequence ID" value="HGQ18677.1"/>
    <property type="molecule type" value="Genomic_DNA"/>
</dbReference>
<feature type="binding site" evidence="10">
    <location>
        <position position="146"/>
    </location>
    <ligand>
        <name>CTP</name>
        <dbReference type="ChEBI" id="CHEBI:37563"/>
    </ligand>
</feature>
<gene>
    <name evidence="10 14" type="primary">cca</name>
    <name evidence="14" type="ORF">ENU30_06890</name>
</gene>
<keyword evidence="8 10" id="KW-0460">Magnesium</keyword>
<feature type="binding site" evidence="10">
    <location>
        <position position="56"/>
    </location>
    <ligand>
        <name>CTP</name>
        <dbReference type="ChEBI" id="CHEBI:37563"/>
    </ligand>
</feature>
<feature type="binding site" evidence="10">
    <location>
        <position position="166"/>
    </location>
    <ligand>
        <name>CTP</name>
        <dbReference type="ChEBI" id="CHEBI:37563"/>
    </ligand>
</feature>
<dbReference type="InterPro" id="IPR043519">
    <property type="entry name" value="NT_sf"/>
</dbReference>
<evidence type="ECO:0000313" key="14">
    <source>
        <dbReference type="EMBL" id="HGQ18677.1"/>
    </source>
</evidence>
<evidence type="ECO:0000256" key="10">
    <source>
        <dbReference type="HAMAP-Rule" id="MF_01264"/>
    </source>
</evidence>
<dbReference type="InterPro" id="IPR006116">
    <property type="entry name" value="NT_2-5OAS_ClassI-CCAase"/>
</dbReference>
<dbReference type="GO" id="GO:0042245">
    <property type="term" value="P:RNA repair"/>
    <property type="evidence" value="ECO:0007669"/>
    <property type="project" value="UniProtKB-KW"/>
</dbReference>
<feature type="binding site" evidence="10">
    <location>
        <position position="146"/>
    </location>
    <ligand>
        <name>ATP</name>
        <dbReference type="ChEBI" id="CHEBI:30616"/>
    </ligand>
</feature>
<keyword evidence="3 10" id="KW-0548">Nucleotidyltransferase</keyword>
<dbReference type="Gene3D" id="3.30.70.590">
    <property type="entry name" value="Poly(A) polymerase predicted RNA binding domain"/>
    <property type="match status" value="1"/>
</dbReference>
<sequence>MMTINVEDIFRNILRMIKPDENERKYLYELFNKIRRNLEACLLNTNKSFNITLQGSLAKDTFIKGHVDIDIFVLFQPFEVDNEWINKTFISLILGCLQNDYKLVVKYASHPYVTAYVNDVEINIVPAYNIESPNNIISAVDRTPFHTKYIISKLNDTLKDEIRILKYFLAVWNLYGAEINIQGFSGYLTELLILKYGGFLNLLKESQKWKAYKVCIDIERHYKDEKECLRMFRNDVLVVVDPIDPKRNVAAAVSLKTFSIFKLLAKLFLEKPSQKFFDKKQEEIFLDIDYISNYAKERIRSTESCLVGIELEITKPIPDIVWGQLNRIERIIKNVFKSHGIKSIYIDTWIDNEFRRAIIMIEVFNCNINYEFRKGPPSYITDEAVNFIVKNKDALAGPWLDDDGILYCIKKRRYRPSEIVALALRDLILSSLKIVRYVESIDALPLYNADFRRWFKQFLDRKIFKSIIELL</sequence>
<dbReference type="SUPFAM" id="SSF55003">
    <property type="entry name" value="PAP/Archaeal CCA-adding enzyme, C-terminal domain"/>
    <property type="match status" value="1"/>
</dbReference>
<evidence type="ECO:0000256" key="7">
    <source>
        <dbReference type="ARBA" id="ARBA00022840"/>
    </source>
</evidence>
<dbReference type="InterPro" id="IPR048833">
    <property type="entry name" value="CAA_C"/>
</dbReference>
<feature type="binding site" evidence="10">
    <location>
        <position position="59"/>
    </location>
    <ligand>
        <name>ATP</name>
        <dbReference type="ChEBI" id="CHEBI:30616"/>
    </ligand>
</feature>
<feature type="binding site" evidence="10">
    <location>
        <position position="56"/>
    </location>
    <ligand>
        <name>ATP</name>
        <dbReference type="ChEBI" id="CHEBI:30616"/>
    </ligand>
</feature>
<dbReference type="InterPro" id="IPR008229">
    <property type="entry name" value="CCA-adding_arc"/>
</dbReference>
<comment type="function">
    <text evidence="10">Catalyzes the addition and repair of the essential 3'-terminal CCA sequence in tRNAs without using a nucleic acid template. Adds these three nucleotides in the order of C, C, and A to the tRNA nucleotide-73, using CTP and ATP as substrates and producing inorganic pyrophosphate. tRNA 3'-terminal CCA addition is required both for tRNA processing and repair. Also involved in tRNA surveillance by mediating tandem CCA addition to generate a CCACCA at the 3' terminus of unstable tRNAs. While stable tRNAs receive only 3'-terminal CCA, unstable tRNAs are marked with CCACCA and rapidly degraded.</text>
</comment>
<dbReference type="SUPFAM" id="SSF81301">
    <property type="entry name" value="Nucleotidyltransferase"/>
    <property type="match status" value="1"/>
</dbReference>
<dbReference type="GO" id="GO:0000049">
    <property type="term" value="F:tRNA binding"/>
    <property type="evidence" value="ECO:0007669"/>
    <property type="project" value="UniProtKB-UniRule"/>
</dbReference>
<dbReference type="HAMAP" id="MF_01264">
    <property type="entry name" value="CCA_arch"/>
    <property type="match status" value="1"/>
</dbReference>
<evidence type="ECO:0000259" key="11">
    <source>
        <dbReference type="Pfam" id="PF01909"/>
    </source>
</evidence>
<dbReference type="NCBIfam" id="TIGR03671">
    <property type="entry name" value="cca_archaeal"/>
    <property type="match status" value="1"/>
</dbReference>
<keyword evidence="6 10" id="KW-0692">RNA repair</keyword>